<sequence length="191" mass="19916">MPHPLSPADEQAPAGASTLDGEQGRDRPPGPAHPVHTVDAPAEQVVAEVAELLRARGERMTGPRRAVLLVLARDAGHHAAEDVVRAVAALDPGVHRASVYRTLEALGELGVLQHVHVGHGGTAYHLLRRTDPHLHASCRSCGAVTDLPGDLLDDVAARVLASDGFVLEPTHVALSGTCARCAGEARGHGPH</sequence>
<evidence type="ECO:0000256" key="6">
    <source>
        <dbReference type="ARBA" id="ARBA00023163"/>
    </source>
</evidence>
<evidence type="ECO:0000256" key="7">
    <source>
        <dbReference type="SAM" id="MobiDB-lite"/>
    </source>
</evidence>
<evidence type="ECO:0000256" key="4">
    <source>
        <dbReference type="ARBA" id="ARBA00023015"/>
    </source>
</evidence>
<dbReference type="RefSeq" id="WP_340294027.1">
    <property type="nucleotide sequence ID" value="NZ_JBBEOI010000134.1"/>
</dbReference>
<dbReference type="InterPro" id="IPR002481">
    <property type="entry name" value="FUR"/>
</dbReference>
<keyword evidence="6" id="KW-0804">Transcription</keyword>
<evidence type="ECO:0000313" key="8">
    <source>
        <dbReference type="EMBL" id="MFC3689684.1"/>
    </source>
</evidence>
<proteinExistence type="inferred from homology"/>
<accession>A0ABV7WIM2</accession>
<evidence type="ECO:0000256" key="1">
    <source>
        <dbReference type="ARBA" id="ARBA00007957"/>
    </source>
</evidence>
<keyword evidence="4" id="KW-0805">Transcription regulation</keyword>
<keyword evidence="5" id="KW-0238">DNA-binding</keyword>
<organism evidence="8 9">
    <name type="scientific">Aquipuribacter hungaricus</name>
    <dbReference type="NCBI Taxonomy" id="545624"/>
    <lineage>
        <taxon>Bacteria</taxon>
        <taxon>Bacillati</taxon>
        <taxon>Actinomycetota</taxon>
        <taxon>Actinomycetes</taxon>
        <taxon>Micrococcales</taxon>
        <taxon>Intrasporangiaceae</taxon>
        <taxon>Aquipuribacter</taxon>
    </lineage>
</organism>
<keyword evidence="2" id="KW-0678">Repressor</keyword>
<dbReference type="CDD" id="cd07153">
    <property type="entry name" value="Fur_like"/>
    <property type="match status" value="1"/>
</dbReference>
<evidence type="ECO:0000256" key="5">
    <source>
        <dbReference type="ARBA" id="ARBA00023125"/>
    </source>
</evidence>
<dbReference type="PANTHER" id="PTHR33202:SF7">
    <property type="entry name" value="FERRIC UPTAKE REGULATION PROTEIN"/>
    <property type="match status" value="1"/>
</dbReference>
<dbReference type="SUPFAM" id="SSF46785">
    <property type="entry name" value="Winged helix' DNA-binding domain"/>
    <property type="match status" value="1"/>
</dbReference>
<keyword evidence="3" id="KW-0862">Zinc</keyword>
<evidence type="ECO:0000313" key="9">
    <source>
        <dbReference type="Proteomes" id="UP001595685"/>
    </source>
</evidence>
<dbReference type="EMBL" id="JBHRWW010000012">
    <property type="protein sequence ID" value="MFC3689684.1"/>
    <property type="molecule type" value="Genomic_DNA"/>
</dbReference>
<dbReference type="Gene3D" id="1.10.10.10">
    <property type="entry name" value="Winged helix-like DNA-binding domain superfamily/Winged helix DNA-binding domain"/>
    <property type="match status" value="1"/>
</dbReference>
<protein>
    <submittedName>
        <fullName evidence="8">Fur family transcriptional regulator</fullName>
    </submittedName>
</protein>
<dbReference type="InterPro" id="IPR043135">
    <property type="entry name" value="Fur_C"/>
</dbReference>
<comment type="similarity">
    <text evidence="1">Belongs to the Fur family.</text>
</comment>
<dbReference type="PANTHER" id="PTHR33202">
    <property type="entry name" value="ZINC UPTAKE REGULATION PROTEIN"/>
    <property type="match status" value="1"/>
</dbReference>
<evidence type="ECO:0000256" key="2">
    <source>
        <dbReference type="ARBA" id="ARBA00022491"/>
    </source>
</evidence>
<gene>
    <name evidence="8" type="ORF">ACFOLH_15155</name>
</gene>
<keyword evidence="9" id="KW-1185">Reference proteome</keyword>
<dbReference type="Pfam" id="PF01475">
    <property type="entry name" value="FUR"/>
    <property type="match status" value="1"/>
</dbReference>
<feature type="region of interest" description="Disordered" evidence="7">
    <location>
        <begin position="1"/>
        <end position="40"/>
    </location>
</feature>
<evidence type="ECO:0000256" key="3">
    <source>
        <dbReference type="ARBA" id="ARBA00022833"/>
    </source>
</evidence>
<comment type="caution">
    <text evidence="8">The sequence shown here is derived from an EMBL/GenBank/DDBJ whole genome shotgun (WGS) entry which is preliminary data.</text>
</comment>
<dbReference type="Gene3D" id="3.30.1490.190">
    <property type="match status" value="1"/>
</dbReference>
<reference evidence="9" key="1">
    <citation type="journal article" date="2019" name="Int. J. Syst. Evol. Microbiol.">
        <title>The Global Catalogue of Microorganisms (GCM) 10K type strain sequencing project: providing services to taxonomists for standard genome sequencing and annotation.</title>
        <authorList>
            <consortium name="The Broad Institute Genomics Platform"/>
            <consortium name="The Broad Institute Genome Sequencing Center for Infectious Disease"/>
            <person name="Wu L."/>
            <person name="Ma J."/>
        </authorList>
    </citation>
    <scope>NUCLEOTIDE SEQUENCE [LARGE SCALE GENOMIC DNA]</scope>
    <source>
        <strain evidence="9">NCAIM B.02333</strain>
    </source>
</reference>
<dbReference type="InterPro" id="IPR036388">
    <property type="entry name" value="WH-like_DNA-bd_sf"/>
</dbReference>
<dbReference type="InterPro" id="IPR036390">
    <property type="entry name" value="WH_DNA-bd_sf"/>
</dbReference>
<name>A0ABV7WIM2_9MICO</name>
<dbReference type="Proteomes" id="UP001595685">
    <property type="component" value="Unassembled WGS sequence"/>
</dbReference>